<evidence type="ECO:0000259" key="2">
    <source>
        <dbReference type="Pfam" id="PF09832"/>
    </source>
</evidence>
<proteinExistence type="predicted"/>
<evidence type="ECO:0000313" key="3">
    <source>
        <dbReference type="EMBL" id="BAR61003.1"/>
    </source>
</evidence>
<gene>
    <name evidence="3" type="ORF">NK6_7852</name>
</gene>
<organism evidence="3 4">
    <name type="scientific">Bradyrhizobium diazoefficiens</name>
    <dbReference type="NCBI Taxonomy" id="1355477"/>
    <lineage>
        <taxon>Bacteria</taxon>
        <taxon>Pseudomonadati</taxon>
        <taxon>Pseudomonadota</taxon>
        <taxon>Alphaproteobacteria</taxon>
        <taxon>Hyphomicrobiales</taxon>
        <taxon>Nitrobacteraceae</taxon>
        <taxon>Bradyrhizobium</taxon>
    </lineage>
</organism>
<keyword evidence="1" id="KW-0732">Signal</keyword>
<evidence type="ECO:0000313" key="4">
    <source>
        <dbReference type="Proteomes" id="UP000063308"/>
    </source>
</evidence>
<feature type="signal peptide" evidence="1">
    <location>
        <begin position="1"/>
        <end position="26"/>
    </location>
</feature>
<sequence length="183" mass="19542">MKSVLKFLPAATLAAGLALSAAPAMAQQPAPAQPKAAVAPAQPKASPAAVAAAREILQIKNATAMYQGAVPGLVEKTKIALIQQNLNYQKDLNEVAGVVAQQLNGRQNEIGEGMAQIYASEFTEQELKDLVTFYKSPLGKKLIDAEPRAIGLSMAFMNSWAQNFAETVMGAFRAEMRKRGKEI</sequence>
<name>A0A0E4FXH2_9BRAD</name>
<dbReference type="AlphaFoldDB" id="A0A0E4FXH2"/>
<accession>A0A0E4FXH2</accession>
<reference evidence="3 4" key="1">
    <citation type="submission" date="2014-11" db="EMBL/GenBank/DDBJ databases">
        <title>Symbiosis island explosion on the genome of extra-slow-growing strains of soybean bradyrhizobia with massive insertion sequences.</title>
        <authorList>
            <person name="Iida T."/>
            <person name="Minamisawa K."/>
        </authorList>
    </citation>
    <scope>NUCLEOTIDE SEQUENCE [LARGE SCALE GENOMIC DNA]</scope>
    <source>
        <strain evidence="3 4">NK6</strain>
    </source>
</reference>
<dbReference type="Pfam" id="PF09832">
    <property type="entry name" value="DUF2059"/>
    <property type="match status" value="1"/>
</dbReference>
<dbReference type="Proteomes" id="UP000063308">
    <property type="component" value="Chromosome"/>
</dbReference>
<evidence type="ECO:0000256" key="1">
    <source>
        <dbReference type="SAM" id="SignalP"/>
    </source>
</evidence>
<dbReference type="InterPro" id="IPR018637">
    <property type="entry name" value="DUF2059"/>
</dbReference>
<feature type="chain" id="PRO_5002420289" description="DUF2059 domain-containing protein" evidence="1">
    <location>
        <begin position="27"/>
        <end position="183"/>
    </location>
</feature>
<dbReference type="EMBL" id="AP014685">
    <property type="protein sequence ID" value="BAR61003.1"/>
    <property type="molecule type" value="Genomic_DNA"/>
</dbReference>
<dbReference type="RefSeq" id="WP_060911525.1">
    <property type="nucleotide sequence ID" value="NZ_JAFCKD010000106.1"/>
</dbReference>
<protein>
    <recommendedName>
        <fullName evidence="2">DUF2059 domain-containing protein</fullName>
    </recommendedName>
</protein>
<feature type="domain" description="DUF2059" evidence="2">
    <location>
        <begin position="109"/>
        <end position="165"/>
    </location>
</feature>